<evidence type="ECO:0000256" key="1">
    <source>
        <dbReference type="PROSITE-ProRule" id="PRU00076"/>
    </source>
</evidence>
<name>A0A158RBA5_THECL</name>
<dbReference type="Gene3D" id="2.60.40.10">
    <property type="entry name" value="Immunoglobulins"/>
    <property type="match status" value="1"/>
</dbReference>
<protein>
    <submittedName>
        <fullName evidence="7">EGF-like domain-containing protein</fullName>
    </submittedName>
</protein>
<evidence type="ECO:0000256" key="2">
    <source>
        <dbReference type="SAM" id="MobiDB-lite"/>
    </source>
</evidence>
<accession>A0A158RBA5</accession>
<sequence length="334" mass="37586">MFTMKSSSYLLHSTNSRVSSPRCQFLWPYTNGANESHVTLEYITDGERIEIECSAAEYDAKNLMFFKDQVEITTAALIRGKTKILKINQFDGGKHAGIYQCVMPASNEALESTLMLKRYNPLVSSPHVKECEENMCRNGGKCFVPFTGDKAPFCLCPPEYAGQYCESHAISSYTVQSPQAGILIWSLALTVLSMLLLIFLLLFFIHRYSNERSKRKMYQNQYGKLPDFKNSGAKQSEITASFLPLFLSLNSEMFDYELVDMSSTTINVQPHSKTDNFKLICESTDELEDFENLDVPSAQNGKNSHQSAEKSSSSYCGLSGFRERLNGTSTFTTL</sequence>
<keyword evidence="3" id="KW-1133">Transmembrane helix</keyword>
<dbReference type="WBParaSite" id="TCLT_0000396401-mRNA-1">
    <property type="protein sequence ID" value="TCLT_0000396401-mRNA-1"/>
    <property type="gene ID" value="TCLT_0000396401"/>
</dbReference>
<evidence type="ECO:0000313" key="5">
    <source>
        <dbReference type="EMBL" id="VDN00991.1"/>
    </source>
</evidence>
<gene>
    <name evidence="5" type="ORF">TCLT_LOCUS3953</name>
</gene>
<dbReference type="SMART" id="SM00181">
    <property type="entry name" value="EGF"/>
    <property type="match status" value="1"/>
</dbReference>
<evidence type="ECO:0000313" key="7">
    <source>
        <dbReference type="WBParaSite" id="TCLT_0000396401-mRNA-1"/>
    </source>
</evidence>
<dbReference type="Proteomes" id="UP000276776">
    <property type="component" value="Unassembled WGS sequence"/>
</dbReference>
<feature type="region of interest" description="Disordered" evidence="2">
    <location>
        <begin position="295"/>
        <end position="315"/>
    </location>
</feature>
<reference evidence="7" key="1">
    <citation type="submission" date="2016-04" db="UniProtKB">
        <authorList>
            <consortium name="WormBaseParasite"/>
        </authorList>
    </citation>
    <scope>IDENTIFICATION</scope>
</reference>
<organism evidence="7">
    <name type="scientific">Thelazia callipaeda</name>
    <name type="common">Oriental eyeworm</name>
    <name type="synonym">Parasitic nematode</name>
    <dbReference type="NCBI Taxonomy" id="103827"/>
    <lineage>
        <taxon>Eukaryota</taxon>
        <taxon>Metazoa</taxon>
        <taxon>Ecdysozoa</taxon>
        <taxon>Nematoda</taxon>
        <taxon>Chromadorea</taxon>
        <taxon>Rhabditida</taxon>
        <taxon>Spirurina</taxon>
        <taxon>Spiruromorpha</taxon>
        <taxon>Thelazioidea</taxon>
        <taxon>Thelaziidae</taxon>
        <taxon>Thelazia</taxon>
    </lineage>
</organism>
<dbReference type="InterPro" id="IPR013783">
    <property type="entry name" value="Ig-like_fold"/>
</dbReference>
<feature type="transmembrane region" description="Helical" evidence="3">
    <location>
        <begin position="182"/>
        <end position="205"/>
    </location>
</feature>
<comment type="caution">
    <text evidence="1">Lacks conserved residue(s) required for the propagation of feature annotation.</text>
</comment>
<keyword evidence="6" id="KW-1185">Reference proteome</keyword>
<evidence type="ECO:0000256" key="3">
    <source>
        <dbReference type="SAM" id="Phobius"/>
    </source>
</evidence>
<proteinExistence type="predicted"/>
<dbReference type="InterPro" id="IPR000742">
    <property type="entry name" value="EGF"/>
</dbReference>
<dbReference type="Gene3D" id="2.10.25.10">
    <property type="entry name" value="Laminin"/>
    <property type="match status" value="1"/>
</dbReference>
<keyword evidence="3" id="KW-0472">Membrane</keyword>
<feature type="compositionally biased region" description="Polar residues" evidence="2">
    <location>
        <begin position="297"/>
        <end position="315"/>
    </location>
</feature>
<dbReference type="OrthoDB" id="10452075at2759"/>
<keyword evidence="1" id="KW-1015">Disulfide bond</keyword>
<evidence type="ECO:0000313" key="6">
    <source>
        <dbReference type="Proteomes" id="UP000276776"/>
    </source>
</evidence>
<dbReference type="AlphaFoldDB" id="A0A158RBA5"/>
<evidence type="ECO:0000259" key="4">
    <source>
        <dbReference type="PROSITE" id="PS50026"/>
    </source>
</evidence>
<dbReference type="PROSITE" id="PS00022">
    <property type="entry name" value="EGF_1"/>
    <property type="match status" value="1"/>
</dbReference>
<dbReference type="CDD" id="cd00054">
    <property type="entry name" value="EGF_CA"/>
    <property type="match status" value="1"/>
</dbReference>
<dbReference type="SUPFAM" id="SSF57196">
    <property type="entry name" value="EGF/Laminin"/>
    <property type="match status" value="1"/>
</dbReference>
<keyword evidence="3" id="KW-0812">Transmembrane</keyword>
<dbReference type="EMBL" id="UYYF01004271">
    <property type="protein sequence ID" value="VDN00991.1"/>
    <property type="molecule type" value="Genomic_DNA"/>
</dbReference>
<feature type="disulfide bond" evidence="1">
    <location>
        <begin position="156"/>
        <end position="165"/>
    </location>
</feature>
<reference evidence="5 6" key="2">
    <citation type="submission" date="2018-11" db="EMBL/GenBank/DDBJ databases">
        <authorList>
            <consortium name="Pathogen Informatics"/>
        </authorList>
    </citation>
    <scope>NUCLEOTIDE SEQUENCE [LARGE SCALE GENOMIC DNA]</scope>
</reference>
<dbReference type="PROSITE" id="PS50026">
    <property type="entry name" value="EGF_3"/>
    <property type="match status" value="1"/>
</dbReference>
<feature type="domain" description="EGF-like" evidence="4">
    <location>
        <begin position="127"/>
        <end position="166"/>
    </location>
</feature>
<keyword evidence="1" id="KW-0245">EGF-like domain</keyword>